<keyword evidence="3" id="KW-1185">Reference proteome</keyword>
<comment type="caution">
    <text evidence="2">The sequence shown here is derived from an EMBL/GenBank/DDBJ whole genome shotgun (WGS) entry which is preliminary data.</text>
</comment>
<organism evidence="2 3">
    <name type="scientific">Lupinus luteus</name>
    <name type="common">European yellow lupine</name>
    <dbReference type="NCBI Taxonomy" id="3873"/>
    <lineage>
        <taxon>Eukaryota</taxon>
        <taxon>Viridiplantae</taxon>
        <taxon>Streptophyta</taxon>
        <taxon>Embryophyta</taxon>
        <taxon>Tracheophyta</taxon>
        <taxon>Spermatophyta</taxon>
        <taxon>Magnoliopsida</taxon>
        <taxon>eudicotyledons</taxon>
        <taxon>Gunneridae</taxon>
        <taxon>Pentapetalae</taxon>
        <taxon>rosids</taxon>
        <taxon>fabids</taxon>
        <taxon>Fabales</taxon>
        <taxon>Fabaceae</taxon>
        <taxon>Papilionoideae</taxon>
        <taxon>50 kb inversion clade</taxon>
        <taxon>genistoids sensu lato</taxon>
        <taxon>core genistoids</taxon>
        <taxon>Genisteae</taxon>
        <taxon>Lupinus</taxon>
    </lineage>
</organism>
<proteinExistence type="predicted"/>
<accession>A0AAV1Y6W9</accession>
<keyword evidence="1" id="KW-1133">Transmembrane helix</keyword>
<gene>
    <name evidence="2" type="ORF">LLUT_LOCUS30720</name>
</gene>
<reference evidence="2 3" key="1">
    <citation type="submission" date="2024-03" db="EMBL/GenBank/DDBJ databases">
        <authorList>
            <person name="Martinez-Hernandez J."/>
        </authorList>
    </citation>
    <scope>NUCLEOTIDE SEQUENCE [LARGE SCALE GENOMIC DNA]</scope>
</reference>
<dbReference type="AlphaFoldDB" id="A0AAV1Y6W9"/>
<feature type="transmembrane region" description="Helical" evidence="1">
    <location>
        <begin position="139"/>
        <end position="160"/>
    </location>
</feature>
<dbReference type="Proteomes" id="UP001497480">
    <property type="component" value="Unassembled WGS sequence"/>
</dbReference>
<name>A0AAV1Y6W9_LUPLU</name>
<sequence>MEHGELYQYRKISPSQIILHSNSNSIIDLFRKPFNSALLLFPALVLVGFCLDLGFSHSHSHDHDHHHCGVDGHAHALHYHHQNDDAKERTVLPEELAEEEDFKLYGFGYPHHHHHYYSEDKELSGLVQGKPWKGIVDSLALFGEGAMLGGVLFFTNYHMILVAKTLILMITMQIMNMVLILDIGIHILYRIFLQECPT</sequence>
<dbReference type="EMBL" id="CAXHTB010000022">
    <property type="protein sequence ID" value="CAL0329660.1"/>
    <property type="molecule type" value="Genomic_DNA"/>
</dbReference>
<keyword evidence="1" id="KW-0812">Transmembrane</keyword>
<evidence type="ECO:0000256" key="1">
    <source>
        <dbReference type="SAM" id="Phobius"/>
    </source>
</evidence>
<protein>
    <recommendedName>
        <fullName evidence="4">IAA-alanine resistance protein 1</fullName>
    </recommendedName>
</protein>
<feature type="transmembrane region" description="Helical" evidence="1">
    <location>
        <begin position="166"/>
        <end position="189"/>
    </location>
</feature>
<evidence type="ECO:0008006" key="4">
    <source>
        <dbReference type="Google" id="ProtNLM"/>
    </source>
</evidence>
<keyword evidence="1" id="KW-0472">Membrane</keyword>
<feature type="transmembrane region" description="Helical" evidence="1">
    <location>
        <begin position="37"/>
        <end position="55"/>
    </location>
</feature>
<evidence type="ECO:0000313" key="3">
    <source>
        <dbReference type="Proteomes" id="UP001497480"/>
    </source>
</evidence>
<evidence type="ECO:0000313" key="2">
    <source>
        <dbReference type="EMBL" id="CAL0329660.1"/>
    </source>
</evidence>